<gene>
    <name evidence="1" type="ORF">DI623_10555</name>
</gene>
<dbReference type="AlphaFoldDB" id="A0A2W5A449"/>
<accession>A0A2W5A449</accession>
<evidence type="ECO:0000313" key="1">
    <source>
        <dbReference type="EMBL" id="PZO89334.1"/>
    </source>
</evidence>
<comment type="caution">
    <text evidence="1">The sequence shown here is derived from an EMBL/GenBank/DDBJ whole genome shotgun (WGS) entry which is preliminary data.</text>
</comment>
<reference evidence="1 2" key="1">
    <citation type="submission" date="2017-08" db="EMBL/GenBank/DDBJ databases">
        <title>Infants hospitalized years apart are colonized by the same room-sourced microbial strains.</title>
        <authorList>
            <person name="Brooks B."/>
            <person name="Olm M.R."/>
            <person name="Firek B.A."/>
            <person name="Baker R."/>
            <person name="Thomas B.C."/>
            <person name="Morowitz M.J."/>
            <person name="Banfield J.F."/>
        </authorList>
    </citation>
    <scope>NUCLEOTIDE SEQUENCE [LARGE SCALE GENOMIC DNA]</scope>
    <source>
        <strain evidence="1">S2_018_000_R2_101</strain>
    </source>
</reference>
<proteinExistence type="predicted"/>
<organism evidence="1 2">
    <name type="scientific">Sphingomonas sanxanigenens</name>
    <dbReference type="NCBI Taxonomy" id="397260"/>
    <lineage>
        <taxon>Bacteria</taxon>
        <taxon>Pseudomonadati</taxon>
        <taxon>Pseudomonadota</taxon>
        <taxon>Alphaproteobacteria</taxon>
        <taxon>Sphingomonadales</taxon>
        <taxon>Sphingomonadaceae</taxon>
        <taxon>Sphingomonas</taxon>
    </lineage>
</organism>
<dbReference type="Proteomes" id="UP000249066">
    <property type="component" value="Unassembled WGS sequence"/>
</dbReference>
<name>A0A2W5A449_9SPHN</name>
<evidence type="ECO:0000313" key="2">
    <source>
        <dbReference type="Proteomes" id="UP000249066"/>
    </source>
</evidence>
<protein>
    <submittedName>
        <fullName evidence="1">Uncharacterized protein</fullName>
    </submittedName>
</protein>
<sequence>MAQSSAAIAAGTGLMKMWPPEEMQELRNEIASAAISQERIDLLIHFLDSVAMSFIDQRFKKSSVQLSLSERANYAFKGEESRANLPESDVSELVDLHGEGAINTKGRKRQLAP</sequence>
<dbReference type="EMBL" id="QFNN01000063">
    <property type="protein sequence ID" value="PZO89334.1"/>
    <property type="molecule type" value="Genomic_DNA"/>
</dbReference>